<reference evidence="1 2" key="1">
    <citation type="submission" date="2020-02" db="EMBL/GenBank/DDBJ databases">
        <title>Draft genome sequence of Haematococcus lacustris strain NIES-144.</title>
        <authorList>
            <person name="Morimoto D."/>
            <person name="Nakagawa S."/>
            <person name="Yoshida T."/>
            <person name="Sawayama S."/>
        </authorList>
    </citation>
    <scope>NUCLEOTIDE SEQUENCE [LARGE SCALE GENOMIC DNA]</scope>
    <source>
        <strain evidence="1 2">NIES-144</strain>
    </source>
</reference>
<name>A0A699Y9X0_HAELA</name>
<organism evidence="1 2">
    <name type="scientific">Haematococcus lacustris</name>
    <name type="common">Green alga</name>
    <name type="synonym">Haematococcus pluvialis</name>
    <dbReference type="NCBI Taxonomy" id="44745"/>
    <lineage>
        <taxon>Eukaryota</taxon>
        <taxon>Viridiplantae</taxon>
        <taxon>Chlorophyta</taxon>
        <taxon>core chlorophytes</taxon>
        <taxon>Chlorophyceae</taxon>
        <taxon>CS clade</taxon>
        <taxon>Chlamydomonadales</taxon>
        <taxon>Haematococcaceae</taxon>
        <taxon>Haematococcus</taxon>
    </lineage>
</organism>
<comment type="caution">
    <text evidence="1">The sequence shown here is derived from an EMBL/GenBank/DDBJ whole genome shotgun (WGS) entry which is preliminary data.</text>
</comment>
<dbReference type="AlphaFoldDB" id="A0A699Y9X0"/>
<accession>A0A699Y9X0</accession>
<evidence type="ECO:0000313" key="2">
    <source>
        <dbReference type="Proteomes" id="UP000485058"/>
    </source>
</evidence>
<gene>
    <name evidence="1" type="ORF">HaLaN_00698</name>
</gene>
<dbReference type="Proteomes" id="UP000485058">
    <property type="component" value="Unassembled WGS sequence"/>
</dbReference>
<proteinExistence type="predicted"/>
<evidence type="ECO:0000313" key="1">
    <source>
        <dbReference type="EMBL" id="GFH06121.1"/>
    </source>
</evidence>
<sequence length="78" mass="8255">MAFLYAYNSSTAARAALPLCPAAQIQFSSSGSMWHTVPTRLAASCRVTPMLGRQAGHKGLSATVRLVTLILVSSLIPH</sequence>
<dbReference type="EMBL" id="BLLF01000023">
    <property type="protein sequence ID" value="GFH06121.1"/>
    <property type="molecule type" value="Genomic_DNA"/>
</dbReference>
<protein>
    <submittedName>
        <fullName evidence="1">Uncharacterized protein</fullName>
    </submittedName>
</protein>
<keyword evidence="2" id="KW-1185">Reference proteome</keyword>